<dbReference type="CDD" id="cd01127">
    <property type="entry name" value="TrwB_TraG_TraD_VirD4"/>
    <property type="match status" value="1"/>
</dbReference>
<comment type="caution">
    <text evidence="2">The sequence shown here is derived from an EMBL/GenBank/DDBJ whole genome shotgun (WGS) entry which is preliminary data.</text>
</comment>
<accession>A0A498KSV7</accession>
<dbReference type="SUPFAM" id="SSF52540">
    <property type="entry name" value="P-loop containing nucleoside triphosphate hydrolases"/>
    <property type="match status" value="1"/>
</dbReference>
<evidence type="ECO:0000313" key="3">
    <source>
        <dbReference type="Proteomes" id="UP000289691"/>
    </source>
</evidence>
<keyword evidence="2" id="KW-0547">Nucleotide-binding</keyword>
<gene>
    <name evidence="2" type="ORF">EAF64_17885</name>
</gene>
<keyword evidence="3" id="KW-1185">Reference proteome</keyword>
<name>A0A498KSV7_9EURY</name>
<organism evidence="2 3">
    <name type="scientific">Halorientalis pallida</name>
    <dbReference type="NCBI Taxonomy" id="2479928"/>
    <lineage>
        <taxon>Archaea</taxon>
        <taxon>Methanobacteriati</taxon>
        <taxon>Methanobacteriota</taxon>
        <taxon>Stenosarchaea group</taxon>
        <taxon>Halobacteria</taxon>
        <taxon>Halobacteriales</taxon>
        <taxon>Haloarculaceae</taxon>
        <taxon>Halorientalis</taxon>
    </lineage>
</organism>
<sequence length="1172" mass="128576">MPFDSPAHTTIEVLLYTHGHGEITYLFGGSDPEKLDALEGLLREAVPNSYEFQRVEFHPDALADPDHGSIAGLEFEGQPRSPRDWQTRLTPYTDFYGPENRYRKDKSNSTHEGQTKTIPLATIAETMARSDIRVLYQALLTPYDDFTNELDAYSRAIETGSVGILDQAINALAGYPDPEDIRLTATDQTRLEALVEKDGRHSFIMNARTVAMSEEESESENLIRTLESAFAEVSGTTYDIRASVSTGDYGQTLFEQITDRTIQHPTYETLTQRLPGTQTGSTGIVADPAEVGSFCLLDGDALTSEGSRAVAPTSAAKTGLRLPPQSVLGNYQQPGFKIGLPLTADKTPRNSPVAVPPALQPMHQAILGATGSGKSVLNLSGVLSNHATTDGPSVLFLPKGGNAVAEYLLAHHARFDGLDDVVYFDCSETVPALSFFDIRPQLEAGIPRTTAVQDVADHYIELLGQIMGMERFERAVRSPDLIRYLIHALFDPVHGSDAFSHRELHLAVKKMQQDGSPPAVSDAELERSLSKQLDTDARTFSKIMAGVASRIEKITIDARLARMFNHVAVDEPTGDDDATHDEDGAAEDTPQTPHFDLGEYLDENVVIIVDTGGIRTAAQRAIALAILSNAWSALKRRTRSSGPETDHALVNLYIEEAASIANASLLKELLAQGREFDVSVTLAMQFPSQLAGADASAADELLNNVQSVVSGSVPSDFELAKRLATGETDAQTIADRLDGLRRGEWLVKLPGEFLGETPEPFLVQSLPLPPGHPKGSMPLAGETRSGFESARDDLEARTIETVGLELTEPQTAEDASQVTDETDEETVPVRVDSALPHTKRLPGMVSYEEGGHALLCADCETRYSPDDAGLEQAIECCHSRSEVDPDDIPITDVNLRLDENERRQSEWSDQALMFLQAVHNASQFTYEAPGYDLLSDSMIRLQEYVGVESAEVDELLEAGLLSQDTTRPHRLYSLRPEGRKLIGQENQHGVHYGHGKGDLDESTQHVLGVEVTRQWVEQEFREDSESPVVEVRPYYELREGSVPVAGFMGSDTDAAEASSDFEQHRLDLAGLDVDGEIVVVCEIERVNHDLRRAAPSDYDKMAACDPEEAIWVAMSHSEAHEILQALNDPLEGDQRVEKTYSESSPVQKFRIDEPGFTQMHTLEQLLSKVREE</sequence>
<evidence type="ECO:0000256" key="1">
    <source>
        <dbReference type="SAM" id="MobiDB-lite"/>
    </source>
</evidence>
<protein>
    <submittedName>
        <fullName evidence="2">ATP-binding protein</fullName>
    </submittedName>
</protein>
<dbReference type="AlphaFoldDB" id="A0A498KSV7"/>
<dbReference type="InterPro" id="IPR051162">
    <property type="entry name" value="T4SS_component"/>
</dbReference>
<feature type="compositionally biased region" description="Acidic residues" evidence="1">
    <location>
        <begin position="572"/>
        <end position="586"/>
    </location>
</feature>
<dbReference type="RefSeq" id="WP_129070343.1">
    <property type="nucleotide sequence ID" value="NZ_RDFA01000007.1"/>
</dbReference>
<dbReference type="Gene3D" id="3.40.50.300">
    <property type="entry name" value="P-loop containing nucleotide triphosphate hydrolases"/>
    <property type="match status" value="1"/>
</dbReference>
<dbReference type="PANTHER" id="PTHR30121:SF6">
    <property type="entry name" value="SLR6007 PROTEIN"/>
    <property type="match status" value="1"/>
</dbReference>
<dbReference type="InterPro" id="IPR027417">
    <property type="entry name" value="P-loop_NTPase"/>
</dbReference>
<keyword evidence="2" id="KW-0067">ATP-binding</keyword>
<proteinExistence type="predicted"/>
<feature type="region of interest" description="Disordered" evidence="1">
    <location>
        <begin position="571"/>
        <end position="594"/>
    </location>
</feature>
<dbReference type="GO" id="GO:0005524">
    <property type="term" value="F:ATP binding"/>
    <property type="evidence" value="ECO:0007669"/>
    <property type="project" value="UniProtKB-KW"/>
</dbReference>
<dbReference type="PANTHER" id="PTHR30121">
    <property type="entry name" value="UNCHARACTERIZED PROTEIN YJGR-RELATED"/>
    <property type="match status" value="1"/>
</dbReference>
<dbReference type="OrthoDB" id="214394at2157"/>
<dbReference type="Proteomes" id="UP000289691">
    <property type="component" value="Unassembled WGS sequence"/>
</dbReference>
<evidence type="ECO:0000313" key="2">
    <source>
        <dbReference type="EMBL" id="RXK47010.1"/>
    </source>
</evidence>
<dbReference type="EMBL" id="RDFA01000007">
    <property type="protein sequence ID" value="RXK47010.1"/>
    <property type="molecule type" value="Genomic_DNA"/>
</dbReference>
<reference evidence="2 3" key="1">
    <citation type="submission" date="2019-01" db="EMBL/GenBank/DDBJ databases">
        <title>Halorientalis sp. F13-25 a new haloarchaeum isolated from hypersaline water.</title>
        <authorList>
            <person name="Ana D.-V."/>
            <person name="Cristina S.-P."/>
            <person name="Antonio V."/>
        </authorList>
    </citation>
    <scope>NUCLEOTIDE SEQUENCE [LARGE SCALE GENOMIC DNA]</scope>
    <source>
        <strain evidence="2 3">F13-25</strain>
    </source>
</reference>